<comment type="caution">
    <text evidence="1">The sequence shown here is derived from an EMBL/GenBank/DDBJ whole genome shotgun (WGS) entry which is preliminary data.</text>
</comment>
<dbReference type="Proteomes" id="UP001501343">
    <property type="component" value="Unassembled WGS sequence"/>
</dbReference>
<sequence length="340" mass="37442">MCLEYARPFADERLFWAIQAREDHGTSALIYIGDVPPEPFVPPVVTVQDAASALDVELPVPTADTLRAALAGSVDNARYWQEPDGADLLAAEPGMRESLERIATVLAASPAARWWDSGIALDDQWTTPWEGAAVDHSGTEAALGAWRDELIAEEERAAVERPIDPTARWSGTWWSRPPWNLVRSTRGLGDAGPAGLWFVEDSLGWEAASATPLHPASADVLEIDGPDAWIELCRRHPLIVTASRRHDWYRVTGWTGEWVQPDWAAVAREVDGVHLTVGAYLRSATRLLEVGDGRASVIAGWDPDATFWFGRTLPAGPTEDWEWVHDDWRRSRGPSSGDSV</sequence>
<evidence type="ECO:0000313" key="1">
    <source>
        <dbReference type="EMBL" id="GAA1934397.1"/>
    </source>
</evidence>
<keyword evidence="2" id="KW-1185">Reference proteome</keyword>
<accession>A0ABN2PWH7</accession>
<proteinExistence type="predicted"/>
<dbReference type="EMBL" id="BAAAOF010000005">
    <property type="protein sequence ID" value="GAA1934397.1"/>
    <property type="molecule type" value="Genomic_DNA"/>
</dbReference>
<reference evidence="1 2" key="1">
    <citation type="journal article" date="2019" name="Int. J. Syst. Evol. Microbiol.">
        <title>The Global Catalogue of Microorganisms (GCM) 10K type strain sequencing project: providing services to taxonomists for standard genome sequencing and annotation.</title>
        <authorList>
            <consortium name="The Broad Institute Genomics Platform"/>
            <consortium name="The Broad Institute Genome Sequencing Center for Infectious Disease"/>
            <person name="Wu L."/>
            <person name="Ma J."/>
        </authorList>
    </citation>
    <scope>NUCLEOTIDE SEQUENCE [LARGE SCALE GENOMIC DNA]</scope>
    <source>
        <strain evidence="1 2">JCM 14900</strain>
    </source>
</reference>
<protein>
    <submittedName>
        <fullName evidence="1">Uncharacterized protein</fullName>
    </submittedName>
</protein>
<name>A0ABN2PWH7_9MICO</name>
<gene>
    <name evidence="1" type="ORF">GCM10009775_27910</name>
</gene>
<organism evidence="1 2">
    <name type="scientific">Microbacterium aoyamense</name>
    <dbReference type="NCBI Taxonomy" id="344166"/>
    <lineage>
        <taxon>Bacteria</taxon>
        <taxon>Bacillati</taxon>
        <taxon>Actinomycetota</taxon>
        <taxon>Actinomycetes</taxon>
        <taxon>Micrococcales</taxon>
        <taxon>Microbacteriaceae</taxon>
        <taxon>Microbacterium</taxon>
    </lineage>
</organism>
<evidence type="ECO:0000313" key="2">
    <source>
        <dbReference type="Proteomes" id="UP001501343"/>
    </source>
</evidence>